<organism evidence="2 3">
    <name type="scientific">Eiseniibacteriota bacterium</name>
    <dbReference type="NCBI Taxonomy" id="2212470"/>
    <lineage>
        <taxon>Bacteria</taxon>
        <taxon>Candidatus Eiseniibacteriota</taxon>
    </lineage>
</organism>
<reference evidence="2" key="2">
    <citation type="journal article" date="2021" name="Microbiome">
        <title>Successional dynamics and alternative stable states in a saline activated sludge microbial community over 9 years.</title>
        <authorList>
            <person name="Wang Y."/>
            <person name="Ye J."/>
            <person name="Ju F."/>
            <person name="Liu L."/>
            <person name="Boyd J.A."/>
            <person name="Deng Y."/>
            <person name="Parks D.H."/>
            <person name="Jiang X."/>
            <person name="Yin X."/>
            <person name="Woodcroft B.J."/>
            <person name="Tyson G.W."/>
            <person name="Hugenholtz P."/>
            <person name="Polz M.F."/>
            <person name="Zhang T."/>
        </authorList>
    </citation>
    <scope>NUCLEOTIDE SEQUENCE</scope>
    <source>
        <strain evidence="2">HKST-UBA01</strain>
    </source>
</reference>
<evidence type="ECO:0000256" key="1">
    <source>
        <dbReference type="SAM" id="SignalP"/>
    </source>
</evidence>
<proteinExistence type="predicted"/>
<evidence type="ECO:0000313" key="2">
    <source>
        <dbReference type="EMBL" id="MCA9726729.1"/>
    </source>
</evidence>
<keyword evidence="1" id="KW-0732">Signal</keyword>
<sequence length="193" mass="20328">MASSSLLSEPALGRRARWIAAACGLLSLLPSTPARAEVLARSTLFYTVPRLAQLQITGDVSQLLTLSADGSAEASYEAGYVDSDPDATVLTLDTTEAWDLSARLSGDWVCPGTYDKDENDLRIRISNTPSGTIQNGADSYVTLGGVDLMILSDGAGTSNNTVDVQTQVSLDWAQDVPGAYSIGVTYTLVGHIP</sequence>
<name>A0A956LW75_UNCEI</name>
<accession>A0A956LW75</accession>
<dbReference type="Proteomes" id="UP000697710">
    <property type="component" value="Unassembled WGS sequence"/>
</dbReference>
<protein>
    <recommendedName>
        <fullName evidence="4">DUF4402 domain-containing protein</fullName>
    </recommendedName>
</protein>
<evidence type="ECO:0008006" key="4">
    <source>
        <dbReference type="Google" id="ProtNLM"/>
    </source>
</evidence>
<feature type="signal peptide" evidence="1">
    <location>
        <begin position="1"/>
        <end position="36"/>
    </location>
</feature>
<evidence type="ECO:0000313" key="3">
    <source>
        <dbReference type="Proteomes" id="UP000697710"/>
    </source>
</evidence>
<dbReference type="AlphaFoldDB" id="A0A956LW75"/>
<reference evidence="2" key="1">
    <citation type="submission" date="2020-04" db="EMBL/GenBank/DDBJ databases">
        <authorList>
            <person name="Zhang T."/>
        </authorList>
    </citation>
    <scope>NUCLEOTIDE SEQUENCE</scope>
    <source>
        <strain evidence="2">HKST-UBA01</strain>
    </source>
</reference>
<gene>
    <name evidence="2" type="ORF">KC729_03535</name>
</gene>
<dbReference type="EMBL" id="JAGQHR010000060">
    <property type="protein sequence ID" value="MCA9726729.1"/>
    <property type="molecule type" value="Genomic_DNA"/>
</dbReference>
<comment type="caution">
    <text evidence="2">The sequence shown here is derived from an EMBL/GenBank/DDBJ whole genome shotgun (WGS) entry which is preliminary data.</text>
</comment>
<feature type="chain" id="PRO_5037740576" description="DUF4402 domain-containing protein" evidence="1">
    <location>
        <begin position="37"/>
        <end position="193"/>
    </location>
</feature>